<dbReference type="GO" id="GO:0009229">
    <property type="term" value="P:thiamine diphosphate biosynthetic process"/>
    <property type="evidence" value="ECO:0007669"/>
    <property type="project" value="InterPro"/>
</dbReference>
<dbReference type="InterPro" id="IPR036759">
    <property type="entry name" value="TPK_catalytic_sf"/>
</dbReference>
<dbReference type="RefSeq" id="WP_159447990.1">
    <property type="nucleotide sequence ID" value="NZ_FWXW01000001.1"/>
</dbReference>
<dbReference type="InterPro" id="IPR007371">
    <property type="entry name" value="TPK_catalytic"/>
</dbReference>
<dbReference type="Gene3D" id="3.40.50.10240">
    <property type="entry name" value="Thiamin pyrophosphokinase, catalytic domain"/>
    <property type="match status" value="1"/>
</dbReference>
<sequence length="221" mass="23889">MSQTAVIFGSVSHKDWGFARAYFPEDPLVICADGGLRSALAAGLHPQILVGDGDSGGTPRADLRFVPLRREKDFSDAHAAVRLALEEGADRLILLGCSGGRADHYLANLFLLETIAGLGASGLLVDPQNEISFFSGGRITVKNDPPYRYFGLQPIDEKLTGVTLSGVRYPLIDATVCRGDTLSISNEPLSSEFSVEVDSGRSFLIRSGRICPRLVHKFRLK</sequence>
<dbReference type="EC" id="2.7.6.2" evidence="5"/>
<name>A0A1W1YWA4_9FIRM</name>
<protein>
    <recommendedName>
        <fullName evidence="5">Thiamine diphosphokinase</fullName>
        <ecNumber evidence="5">2.7.6.2</ecNumber>
    </recommendedName>
</protein>
<reference evidence="7 8" key="1">
    <citation type="submission" date="2017-04" db="EMBL/GenBank/DDBJ databases">
        <authorList>
            <person name="Afonso C.L."/>
            <person name="Miller P.J."/>
            <person name="Scott M.A."/>
            <person name="Spackman E."/>
            <person name="Goraichik I."/>
            <person name="Dimitrov K.M."/>
            <person name="Suarez D.L."/>
            <person name="Swayne D.E."/>
        </authorList>
    </citation>
    <scope>NUCLEOTIDE SEQUENCE [LARGE SCALE GENOMIC DNA]</scope>
    <source>
        <strain evidence="7 8">DSM 12816</strain>
    </source>
</reference>
<dbReference type="GO" id="GO:0030975">
    <property type="term" value="F:thiamine binding"/>
    <property type="evidence" value="ECO:0007669"/>
    <property type="project" value="InterPro"/>
</dbReference>
<dbReference type="SMART" id="SM00983">
    <property type="entry name" value="TPK_B1_binding"/>
    <property type="match status" value="1"/>
</dbReference>
<evidence type="ECO:0000256" key="3">
    <source>
        <dbReference type="ARBA" id="ARBA00022777"/>
    </source>
</evidence>
<dbReference type="InterPro" id="IPR007373">
    <property type="entry name" value="Thiamin_PyroPKinase_B1-bd"/>
</dbReference>
<dbReference type="AlphaFoldDB" id="A0A1W1YWA4"/>
<dbReference type="Pfam" id="PF04265">
    <property type="entry name" value="TPK_B1_binding"/>
    <property type="match status" value="1"/>
</dbReference>
<dbReference type="InterPro" id="IPR006282">
    <property type="entry name" value="Thi_PPkinase"/>
</dbReference>
<evidence type="ECO:0000256" key="5">
    <source>
        <dbReference type="NCBIfam" id="TIGR01378"/>
    </source>
</evidence>
<dbReference type="SUPFAM" id="SSF63999">
    <property type="entry name" value="Thiamin pyrophosphokinase, catalytic domain"/>
    <property type="match status" value="1"/>
</dbReference>
<keyword evidence="3 7" id="KW-0418">Kinase</keyword>
<keyword evidence="1" id="KW-0808">Transferase</keyword>
<dbReference type="PANTHER" id="PTHR41299:SF1">
    <property type="entry name" value="THIAMINE PYROPHOSPHOKINASE"/>
    <property type="match status" value="1"/>
</dbReference>
<dbReference type="SUPFAM" id="SSF63862">
    <property type="entry name" value="Thiamin pyrophosphokinase, substrate-binding domain"/>
    <property type="match status" value="1"/>
</dbReference>
<dbReference type="InterPro" id="IPR036371">
    <property type="entry name" value="TPK_B1-bd_sf"/>
</dbReference>
<dbReference type="GO" id="GO:0004788">
    <property type="term" value="F:thiamine diphosphokinase activity"/>
    <property type="evidence" value="ECO:0007669"/>
    <property type="project" value="UniProtKB-UniRule"/>
</dbReference>
<dbReference type="GO" id="GO:0006772">
    <property type="term" value="P:thiamine metabolic process"/>
    <property type="evidence" value="ECO:0007669"/>
    <property type="project" value="UniProtKB-UniRule"/>
</dbReference>
<accession>A0A1W1YWA4</accession>
<evidence type="ECO:0000256" key="4">
    <source>
        <dbReference type="ARBA" id="ARBA00022840"/>
    </source>
</evidence>
<keyword evidence="8" id="KW-1185">Reference proteome</keyword>
<feature type="domain" description="Thiamin pyrophosphokinase thiamin-binding" evidence="6">
    <location>
        <begin position="137"/>
        <end position="203"/>
    </location>
</feature>
<keyword evidence="2" id="KW-0547">Nucleotide-binding</keyword>
<dbReference type="STRING" id="1122930.SAMN02745168_0718"/>
<evidence type="ECO:0000313" key="7">
    <source>
        <dbReference type="EMBL" id="SMC40362.1"/>
    </source>
</evidence>
<dbReference type="Proteomes" id="UP000192790">
    <property type="component" value="Unassembled WGS sequence"/>
</dbReference>
<dbReference type="OrthoDB" id="9804377at2"/>
<evidence type="ECO:0000256" key="2">
    <source>
        <dbReference type="ARBA" id="ARBA00022741"/>
    </source>
</evidence>
<dbReference type="Pfam" id="PF04263">
    <property type="entry name" value="TPK_catalytic"/>
    <property type="match status" value="1"/>
</dbReference>
<proteinExistence type="predicted"/>
<evidence type="ECO:0000256" key="1">
    <source>
        <dbReference type="ARBA" id="ARBA00022679"/>
    </source>
</evidence>
<gene>
    <name evidence="7" type="ORF">SAMN02745168_0718</name>
</gene>
<dbReference type="GO" id="GO:0016301">
    <property type="term" value="F:kinase activity"/>
    <property type="evidence" value="ECO:0007669"/>
    <property type="project" value="UniProtKB-KW"/>
</dbReference>
<dbReference type="PANTHER" id="PTHR41299">
    <property type="entry name" value="THIAMINE PYROPHOSPHOKINASE"/>
    <property type="match status" value="1"/>
</dbReference>
<organism evidence="7 8">
    <name type="scientific">Papillibacter cinnamivorans DSM 12816</name>
    <dbReference type="NCBI Taxonomy" id="1122930"/>
    <lineage>
        <taxon>Bacteria</taxon>
        <taxon>Bacillati</taxon>
        <taxon>Bacillota</taxon>
        <taxon>Clostridia</taxon>
        <taxon>Eubacteriales</taxon>
        <taxon>Oscillospiraceae</taxon>
        <taxon>Papillibacter</taxon>
    </lineage>
</organism>
<evidence type="ECO:0000259" key="6">
    <source>
        <dbReference type="SMART" id="SM00983"/>
    </source>
</evidence>
<dbReference type="CDD" id="cd07995">
    <property type="entry name" value="TPK"/>
    <property type="match status" value="1"/>
</dbReference>
<dbReference type="EMBL" id="FWXW01000001">
    <property type="protein sequence ID" value="SMC40362.1"/>
    <property type="molecule type" value="Genomic_DNA"/>
</dbReference>
<dbReference type="GO" id="GO:0005524">
    <property type="term" value="F:ATP binding"/>
    <property type="evidence" value="ECO:0007669"/>
    <property type="project" value="UniProtKB-KW"/>
</dbReference>
<dbReference type="NCBIfam" id="TIGR01378">
    <property type="entry name" value="thi_PPkinase"/>
    <property type="match status" value="1"/>
</dbReference>
<dbReference type="InterPro" id="IPR053149">
    <property type="entry name" value="TPK"/>
</dbReference>
<evidence type="ECO:0000313" key="8">
    <source>
        <dbReference type="Proteomes" id="UP000192790"/>
    </source>
</evidence>
<keyword evidence="4" id="KW-0067">ATP-binding</keyword>